<dbReference type="SUPFAM" id="SSF55781">
    <property type="entry name" value="GAF domain-like"/>
    <property type="match status" value="2"/>
</dbReference>
<dbReference type="InterPro" id="IPR036890">
    <property type="entry name" value="HATPase_C_sf"/>
</dbReference>
<dbReference type="InterPro" id="IPR050482">
    <property type="entry name" value="Sensor_HK_TwoCompSys"/>
</dbReference>
<reference evidence="6 7" key="1">
    <citation type="submission" date="2021-03" db="EMBL/GenBank/DDBJ databases">
        <title>Sequencing the genomes of 1000 actinobacteria strains.</title>
        <authorList>
            <person name="Klenk H.-P."/>
        </authorList>
    </citation>
    <scope>NUCLEOTIDE SEQUENCE [LARGE SCALE GENOMIC DNA]</scope>
    <source>
        <strain evidence="6 7">DSM 12936</strain>
    </source>
</reference>
<dbReference type="InterPro" id="IPR003594">
    <property type="entry name" value="HATPase_dom"/>
</dbReference>
<dbReference type="CDD" id="cd16917">
    <property type="entry name" value="HATPase_UhpB-NarQ-NarX-like"/>
    <property type="match status" value="1"/>
</dbReference>
<organism evidence="6 7">
    <name type="scientific">Microlunatus capsulatus</name>
    <dbReference type="NCBI Taxonomy" id="99117"/>
    <lineage>
        <taxon>Bacteria</taxon>
        <taxon>Bacillati</taxon>
        <taxon>Actinomycetota</taxon>
        <taxon>Actinomycetes</taxon>
        <taxon>Propionibacteriales</taxon>
        <taxon>Propionibacteriaceae</taxon>
        <taxon>Microlunatus</taxon>
    </lineage>
</organism>
<evidence type="ECO:0000256" key="2">
    <source>
        <dbReference type="ARBA" id="ARBA00022777"/>
    </source>
</evidence>
<keyword evidence="2 6" id="KW-0418">Kinase</keyword>
<dbReference type="Pfam" id="PF07730">
    <property type="entry name" value="HisKA_3"/>
    <property type="match status" value="1"/>
</dbReference>
<sequence length="577" mass="60643">MSSPDSFRDIGTLAGGGQPDAPHLPISTLVEQLVQHAADVGAAQDRLRTFQDGNRRIIGELGLPALLQSVPDVAREVVGTRYAALAVLGPTGHVEQLLHSGLSPAELLAAGEPPKGRGVLALVVEDPVPTRLTSVAAHPQSGGFPVGHPALDTLLSVPVRSRDGLHAVLHLAERTDGRAFTEEDEDLAEALAVTAGIAVDNALVHEDSRRRQEWLRAAAGLTRLLLAGDLDRAGALAHTADVVRRLLGADDVAVLVPGPGRTHLEVVAATGPSGPDLVGLSLPTATSLAGRCLRHGQGLHVDLERAQHVAETALAAVAPAGPALVLPLRADGPGAGVLLAVRRPRRAPFTQSELDMAETFAGQAAVALQLAERLSGTQRLDGLEQRDGIARELHEQVVQRLFALRADLQETAAGVTDPPVRDRLLRCAEQVEETVRQIRASVFTLAADAPTTTTVGEAVLAVVEELVPVLGLRPQVELVGPLAWPASAPLVRDVEAVVRESLTNVSKYAGASRVGVRVVTDGSRLELAVVDDGVGLQGTTRRSGLDNLRRRAERHGGHLDIDNSTEGGLRLLWAIPL</sequence>
<keyword evidence="1" id="KW-0808">Transferase</keyword>
<protein>
    <submittedName>
        <fullName evidence="6">Signal transduction histidine kinase</fullName>
    </submittedName>
</protein>
<dbReference type="GO" id="GO:0016301">
    <property type="term" value="F:kinase activity"/>
    <property type="evidence" value="ECO:0007669"/>
    <property type="project" value="UniProtKB-KW"/>
</dbReference>
<evidence type="ECO:0000313" key="6">
    <source>
        <dbReference type="EMBL" id="MBP2418492.1"/>
    </source>
</evidence>
<dbReference type="Gene3D" id="3.30.450.40">
    <property type="match status" value="2"/>
</dbReference>
<accession>A0ABS4ZBQ3</accession>
<feature type="domain" description="GAF" evidence="5">
    <location>
        <begin position="62"/>
        <end position="209"/>
    </location>
</feature>
<feature type="domain" description="GAF" evidence="5">
    <location>
        <begin position="231"/>
        <end position="378"/>
    </location>
</feature>
<dbReference type="Gene3D" id="3.30.565.10">
    <property type="entry name" value="Histidine kinase-like ATPase, C-terminal domain"/>
    <property type="match status" value="1"/>
</dbReference>
<dbReference type="Proteomes" id="UP000758168">
    <property type="component" value="Unassembled WGS sequence"/>
</dbReference>
<keyword evidence="7" id="KW-1185">Reference proteome</keyword>
<dbReference type="Pfam" id="PF02518">
    <property type="entry name" value="HATPase_c"/>
    <property type="match status" value="1"/>
</dbReference>
<dbReference type="Pfam" id="PF13185">
    <property type="entry name" value="GAF_2"/>
    <property type="match status" value="1"/>
</dbReference>
<feature type="region of interest" description="Disordered" evidence="4">
    <location>
        <begin position="1"/>
        <end position="22"/>
    </location>
</feature>
<dbReference type="EMBL" id="JAGIOB010000001">
    <property type="protein sequence ID" value="MBP2418492.1"/>
    <property type="molecule type" value="Genomic_DNA"/>
</dbReference>
<evidence type="ECO:0000256" key="1">
    <source>
        <dbReference type="ARBA" id="ARBA00022679"/>
    </source>
</evidence>
<dbReference type="Pfam" id="PF13492">
    <property type="entry name" value="GAF_3"/>
    <property type="match status" value="1"/>
</dbReference>
<dbReference type="PANTHER" id="PTHR24421">
    <property type="entry name" value="NITRATE/NITRITE SENSOR PROTEIN NARX-RELATED"/>
    <property type="match status" value="1"/>
</dbReference>
<comment type="caution">
    <text evidence="6">The sequence shown here is derived from an EMBL/GenBank/DDBJ whole genome shotgun (WGS) entry which is preliminary data.</text>
</comment>
<evidence type="ECO:0000259" key="5">
    <source>
        <dbReference type="SMART" id="SM00065"/>
    </source>
</evidence>
<dbReference type="SMART" id="SM00065">
    <property type="entry name" value="GAF"/>
    <property type="match status" value="2"/>
</dbReference>
<proteinExistence type="predicted"/>
<gene>
    <name evidence="6" type="ORF">JOF54_003414</name>
</gene>
<dbReference type="PANTHER" id="PTHR24421:SF56">
    <property type="entry name" value="OXYGEN SENSOR HISTIDINE KINASE RESPONSE REGULATOR DOST"/>
    <property type="match status" value="1"/>
</dbReference>
<dbReference type="SUPFAM" id="SSF55874">
    <property type="entry name" value="ATPase domain of HSP90 chaperone/DNA topoisomerase II/histidine kinase"/>
    <property type="match status" value="1"/>
</dbReference>
<evidence type="ECO:0000256" key="4">
    <source>
        <dbReference type="SAM" id="MobiDB-lite"/>
    </source>
</evidence>
<evidence type="ECO:0000256" key="3">
    <source>
        <dbReference type="ARBA" id="ARBA00023012"/>
    </source>
</evidence>
<keyword evidence="3" id="KW-0902">Two-component regulatory system</keyword>
<name>A0ABS4ZBQ3_9ACTN</name>
<dbReference type="InterPro" id="IPR011712">
    <property type="entry name" value="Sig_transdc_His_kin_sub3_dim/P"/>
</dbReference>
<dbReference type="InterPro" id="IPR003018">
    <property type="entry name" value="GAF"/>
</dbReference>
<evidence type="ECO:0000313" key="7">
    <source>
        <dbReference type="Proteomes" id="UP000758168"/>
    </source>
</evidence>
<dbReference type="RefSeq" id="WP_210058015.1">
    <property type="nucleotide sequence ID" value="NZ_BAAAMH010000024.1"/>
</dbReference>
<dbReference type="InterPro" id="IPR029016">
    <property type="entry name" value="GAF-like_dom_sf"/>
</dbReference>